<reference evidence="1" key="1">
    <citation type="submission" date="2023-03" db="EMBL/GenBank/DDBJ databases">
        <title>Electrophorus voltai genome.</title>
        <authorList>
            <person name="Bian C."/>
        </authorList>
    </citation>
    <scope>NUCLEOTIDE SEQUENCE</scope>
    <source>
        <strain evidence="1">CB-2022</strain>
        <tissue evidence="1">Muscle</tissue>
    </source>
</reference>
<comment type="caution">
    <text evidence="1">The sequence shown here is derived from an EMBL/GenBank/DDBJ whole genome shotgun (WGS) entry which is preliminary data.</text>
</comment>
<accession>A0AAD8YZI5</accession>
<sequence>MIEVFGADYTWGIWQKDGTAYNPKNTIPTVKHGGGNIILWGCFSAKRPSHLVHIHMKMDTEHLEILAKNLRSSIMDLKMGHHFIFQVDNDLKHMAKKTKAWFKMEKRLVALKGFFVML</sequence>
<name>A0AAD8YZI5_9TELE</name>
<dbReference type="InterPro" id="IPR036397">
    <property type="entry name" value="RNaseH_sf"/>
</dbReference>
<protein>
    <recommendedName>
        <fullName evidence="3">Tc1-like transposase DDE domain-containing protein</fullName>
    </recommendedName>
</protein>
<dbReference type="Proteomes" id="UP001239994">
    <property type="component" value="Unassembled WGS sequence"/>
</dbReference>
<gene>
    <name evidence="1" type="ORF">P4O66_002579</name>
</gene>
<keyword evidence="2" id="KW-1185">Reference proteome</keyword>
<dbReference type="EMBL" id="JAROKS010000022">
    <property type="protein sequence ID" value="KAK1788768.1"/>
    <property type="molecule type" value="Genomic_DNA"/>
</dbReference>
<evidence type="ECO:0008006" key="3">
    <source>
        <dbReference type="Google" id="ProtNLM"/>
    </source>
</evidence>
<organism evidence="1 2">
    <name type="scientific">Electrophorus voltai</name>
    <dbReference type="NCBI Taxonomy" id="2609070"/>
    <lineage>
        <taxon>Eukaryota</taxon>
        <taxon>Metazoa</taxon>
        <taxon>Chordata</taxon>
        <taxon>Craniata</taxon>
        <taxon>Vertebrata</taxon>
        <taxon>Euteleostomi</taxon>
        <taxon>Actinopterygii</taxon>
        <taxon>Neopterygii</taxon>
        <taxon>Teleostei</taxon>
        <taxon>Ostariophysi</taxon>
        <taxon>Gymnotiformes</taxon>
        <taxon>Gymnotoidei</taxon>
        <taxon>Gymnotidae</taxon>
        <taxon>Electrophorus</taxon>
    </lineage>
</organism>
<dbReference type="Gene3D" id="3.30.420.10">
    <property type="entry name" value="Ribonuclease H-like superfamily/Ribonuclease H"/>
    <property type="match status" value="1"/>
</dbReference>
<proteinExistence type="predicted"/>
<dbReference type="AlphaFoldDB" id="A0AAD8YZI5"/>
<evidence type="ECO:0000313" key="1">
    <source>
        <dbReference type="EMBL" id="KAK1788768.1"/>
    </source>
</evidence>
<evidence type="ECO:0000313" key="2">
    <source>
        <dbReference type="Proteomes" id="UP001239994"/>
    </source>
</evidence>
<dbReference type="GO" id="GO:0003676">
    <property type="term" value="F:nucleic acid binding"/>
    <property type="evidence" value="ECO:0007669"/>
    <property type="project" value="InterPro"/>
</dbReference>